<sequence length="98" mass="11364">MNKLIYGTFAALIGFNCSAAESAQDYKCYIKSSYGNEYIVFFKWKDKNVRRHMAALPATQLTERMNKKYFVKTVDECITLDKEFVSTTAKKLDLQTLR</sequence>
<dbReference type="Proteomes" id="UP000255061">
    <property type="component" value="Unassembled WGS sequence"/>
</dbReference>
<accession>A0A379ZD64</accession>
<name>A0A379ZD64_9GAMM</name>
<dbReference type="NCBIfam" id="NF038109">
    <property type="entry name" value="tapY2_fam"/>
    <property type="match status" value="1"/>
</dbReference>
<proteinExistence type="predicted"/>
<dbReference type="AlphaFoldDB" id="A0A379ZD64"/>
<reference evidence="1 2" key="1">
    <citation type="submission" date="2018-06" db="EMBL/GenBank/DDBJ databases">
        <authorList>
            <consortium name="Pathogen Informatics"/>
            <person name="Doyle S."/>
        </authorList>
    </citation>
    <scope>NUCLEOTIDE SEQUENCE [LARGE SCALE GENOMIC DNA]</scope>
    <source>
        <strain evidence="1 2">NCTC10736</strain>
    </source>
</reference>
<dbReference type="RefSeq" id="WP_115405238.1">
    <property type="nucleotide sequence ID" value="NZ_UGYV01000001.1"/>
</dbReference>
<dbReference type="InterPro" id="IPR049848">
    <property type="entry name" value="TapY2-like"/>
</dbReference>
<gene>
    <name evidence="1" type="ORF">NCTC10736_00203</name>
</gene>
<evidence type="ECO:0000313" key="1">
    <source>
        <dbReference type="EMBL" id="SUI59718.1"/>
    </source>
</evidence>
<organism evidence="1 2">
    <name type="scientific">Shewanella morhuae</name>
    <dbReference type="NCBI Taxonomy" id="365591"/>
    <lineage>
        <taxon>Bacteria</taxon>
        <taxon>Pseudomonadati</taxon>
        <taxon>Pseudomonadota</taxon>
        <taxon>Gammaproteobacteria</taxon>
        <taxon>Alteromonadales</taxon>
        <taxon>Shewanellaceae</taxon>
        <taxon>Shewanella</taxon>
    </lineage>
</organism>
<evidence type="ECO:0000313" key="2">
    <source>
        <dbReference type="Proteomes" id="UP000255061"/>
    </source>
</evidence>
<protein>
    <submittedName>
        <fullName evidence="1">Uncharacterized protein</fullName>
    </submittedName>
</protein>
<dbReference type="EMBL" id="UGYV01000001">
    <property type="protein sequence ID" value="SUI59718.1"/>
    <property type="molecule type" value="Genomic_DNA"/>
</dbReference>